<comment type="cofactor">
    <cofactor evidence="1">
        <name>[4Fe-4S] cluster</name>
        <dbReference type="ChEBI" id="CHEBI:49883"/>
    </cofactor>
</comment>
<dbReference type="Proteomes" id="UP001201020">
    <property type="component" value="Chromosome"/>
</dbReference>
<keyword evidence="3" id="KW-0479">Metal-binding</keyword>
<dbReference type="InterPro" id="IPR013785">
    <property type="entry name" value="Aldolase_TIM"/>
</dbReference>
<dbReference type="SFLD" id="SFLDG01386">
    <property type="entry name" value="main_SPASM_domain-containing"/>
    <property type="match status" value="1"/>
</dbReference>
<dbReference type="InterPro" id="IPR058240">
    <property type="entry name" value="rSAM_sf"/>
</dbReference>
<evidence type="ECO:0000256" key="4">
    <source>
        <dbReference type="ARBA" id="ARBA00023004"/>
    </source>
</evidence>
<feature type="domain" description="Radical SAM core" evidence="6">
    <location>
        <begin position="1"/>
        <end position="198"/>
    </location>
</feature>
<dbReference type="GO" id="GO:0016491">
    <property type="term" value="F:oxidoreductase activity"/>
    <property type="evidence" value="ECO:0007669"/>
    <property type="project" value="InterPro"/>
</dbReference>
<keyword evidence="5" id="KW-0411">Iron-sulfur</keyword>
<accession>A0A9Y1FLX9</accession>
<dbReference type="Pfam" id="PF04055">
    <property type="entry name" value="Radical_SAM"/>
    <property type="match status" value="1"/>
</dbReference>
<keyword evidence="4" id="KW-0408">Iron</keyword>
<keyword evidence="2" id="KW-0949">S-adenosyl-L-methionine</keyword>
<dbReference type="InterPro" id="IPR007197">
    <property type="entry name" value="rSAM"/>
</dbReference>
<organism evidence="7">
    <name type="scientific">Candidatus Heimdallarchaeum aukensis</name>
    <dbReference type="NCBI Taxonomy" id="2876573"/>
    <lineage>
        <taxon>Archaea</taxon>
        <taxon>Promethearchaeati</taxon>
        <taxon>Candidatus Heimdallarchaeota</taxon>
        <taxon>Candidatus Heimdallarchaeia (ex Rinke et al. 2021) (nom. nud.)</taxon>
        <taxon>Candidatus Heimdallarchaeales</taxon>
        <taxon>Candidatus Heimdallarchaeaceae</taxon>
        <taxon>Candidatus Heimdallarchaeum</taxon>
    </lineage>
</organism>
<dbReference type="PANTHER" id="PTHR43273:SF2">
    <property type="entry name" value="RADICAL SAM CORE DOMAIN-CONTAINING PROTEIN"/>
    <property type="match status" value="1"/>
</dbReference>
<sequence>MNWFLVTTNRCNFYCQYCQNEPHPDLPVNASWDIKQLKNFISQDPNPTIAFYGGEPLLNLKLIKEVMDEIHAEHYTIQTNGWLLNKLSKEYLLRFSTILISIDGDKEITDANRGEGVFDKIKDNIRIIREKGFKGDLIARMAVSETADIFRDVYFLLNDEELGFNHVHWQLDVLWDDIEHTRWKDLDSWIINYNNGISKLVNYWLKEMKKGKILGIVPFLGIFWNILNDKKTSLPCQAGLTSFAVRTDGVITVCPLPPEYEFSVVGNIKENKPSDVLNSVLIEEPCLSCEVYDLCGGRCLFANKTKLWGEEGFAKVCRTVKHLISELKKIKPDVEKLIENGIIRKEDLNYPKYNNTTEIIP</sequence>
<dbReference type="SFLD" id="SFLDS00029">
    <property type="entry name" value="Radical_SAM"/>
    <property type="match status" value="1"/>
</dbReference>
<dbReference type="Gene3D" id="3.20.20.70">
    <property type="entry name" value="Aldolase class I"/>
    <property type="match status" value="1"/>
</dbReference>
<evidence type="ECO:0000256" key="5">
    <source>
        <dbReference type="ARBA" id="ARBA00023014"/>
    </source>
</evidence>
<evidence type="ECO:0000313" key="7">
    <source>
        <dbReference type="EMBL" id="UJG41456.1"/>
    </source>
</evidence>
<dbReference type="SFLD" id="SFLDG01384">
    <property type="entry name" value="thioether_bond_formation_requi"/>
    <property type="match status" value="1"/>
</dbReference>
<dbReference type="NCBIfam" id="TIGR04085">
    <property type="entry name" value="rSAM_more_4Fe4S"/>
    <property type="match status" value="1"/>
</dbReference>
<dbReference type="EMBL" id="CP084166">
    <property type="protein sequence ID" value="UJG41456.1"/>
    <property type="molecule type" value="Genomic_DNA"/>
</dbReference>
<dbReference type="CDD" id="cd01335">
    <property type="entry name" value="Radical_SAM"/>
    <property type="match status" value="1"/>
</dbReference>
<proteinExistence type="predicted"/>
<dbReference type="PANTHER" id="PTHR43273">
    <property type="entry name" value="ANAEROBIC SULFATASE-MATURATING ENZYME HOMOLOG ASLB-RELATED"/>
    <property type="match status" value="1"/>
</dbReference>
<evidence type="ECO:0000256" key="2">
    <source>
        <dbReference type="ARBA" id="ARBA00022691"/>
    </source>
</evidence>
<dbReference type="AlphaFoldDB" id="A0A9Y1FLX9"/>
<gene>
    <name evidence="7" type="ORF">K9W45_03095</name>
</gene>
<reference evidence="7" key="1">
    <citation type="journal article" date="2022" name="Nat. Microbiol.">
        <title>Unique mobile elements and scalable gene flow at the prokaryote-eukaryote boundary revealed by circularized Asgard archaea genomes.</title>
        <authorList>
            <person name="Wu F."/>
            <person name="Speth D.R."/>
            <person name="Philosof A."/>
            <person name="Cremiere A."/>
            <person name="Narayanan A."/>
            <person name="Barco R.A."/>
            <person name="Connon S.A."/>
            <person name="Amend J.P."/>
            <person name="Antoshechkin I.A."/>
            <person name="Orphan V.J."/>
        </authorList>
    </citation>
    <scope>NUCLEOTIDE SEQUENCE</scope>
    <source>
        <strain evidence="7">PM71</strain>
    </source>
</reference>
<evidence type="ECO:0000256" key="3">
    <source>
        <dbReference type="ARBA" id="ARBA00022723"/>
    </source>
</evidence>
<dbReference type="InterPro" id="IPR023867">
    <property type="entry name" value="Sulphatase_maturase_rSAM"/>
</dbReference>
<dbReference type="GO" id="GO:0051536">
    <property type="term" value="F:iron-sulfur cluster binding"/>
    <property type="evidence" value="ECO:0007669"/>
    <property type="project" value="UniProtKB-KW"/>
</dbReference>
<name>A0A9Y1FLX9_9ARCH</name>
<dbReference type="PROSITE" id="PS51918">
    <property type="entry name" value="RADICAL_SAM"/>
    <property type="match status" value="1"/>
</dbReference>
<protein>
    <submittedName>
        <fullName evidence="7">TIGR04084 family radical SAM/SPASM domain-containing protein</fullName>
    </submittedName>
</protein>
<dbReference type="InterPro" id="IPR023885">
    <property type="entry name" value="4Fe4S-binding_SPASM_dom"/>
</dbReference>
<dbReference type="SFLD" id="SFLDG01067">
    <property type="entry name" value="SPASM/twitch_domain_containing"/>
    <property type="match status" value="1"/>
</dbReference>
<dbReference type="SUPFAM" id="SSF102114">
    <property type="entry name" value="Radical SAM enzymes"/>
    <property type="match status" value="1"/>
</dbReference>
<dbReference type="SFLD" id="SFLDG01104">
    <property type="entry name" value="Uncharacterised_Radical_SAM_Su"/>
    <property type="match status" value="1"/>
</dbReference>
<dbReference type="NCBIfam" id="TIGR04084">
    <property type="entry name" value="rSAM_AF0577"/>
    <property type="match status" value="1"/>
</dbReference>
<dbReference type="InterPro" id="IPR023819">
    <property type="entry name" value="Pep-mod_rSAM_AF0577"/>
</dbReference>
<evidence type="ECO:0000259" key="6">
    <source>
        <dbReference type="PROSITE" id="PS51918"/>
    </source>
</evidence>
<evidence type="ECO:0000256" key="1">
    <source>
        <dbReference type="ARBA" id="ARBA00001966"/>
    </source>
</evidence>
<dbReference type="GO" id="GO:0046872">
    <property type="term" value="F:metal ion binding"/>
    <property type="evidence" value="ECO:0007669"/>
    <property type="project" value="UniProtKB-KW"/>
</dbReference>